<keyword evidence="1" id="KW-0812">Transmembrane</keyword>
<gene>
    <name evidence="2" type="ORF">BJG266_LOCUS43464</name>
    <name evidence="3" type="ORF">QVE165_LOCUS60389</name>
</gene>
<dbReference type="Proteomes" id="UP000663877">
    <property type="component" value="Unassembled WGS sequence"/>
</dbReference>
<keyword evidence="1" id="KW-0472">Membrane</keyword>
<sequence length="121" mass="14155">MKQQKRPKNYNTRRKQYIVLGHTVFEWIQLIATLTVPITIGLFTLGNSFQQMNQSKSQFDVQLRIAAENRQKDLLIASENRRKDMDIAAENRQKDLLIASENRRKDLDIAAENRKKDLKIA</sequence>
<evidence type="ECO:0000313" key="3">
    <source>
        <dbReference type="EMBL" id="CAF1645979.1"/>
    </source>
</evidence>
<name>A0A816E6Q9_9BILA</name>
<evidence type="ECO:0000313" key="2">
    <source>
        <dbReference type="EMBL" id="CAF1506331.1"/>
    </source>
</evidence>
<organism evidence="3 4">
    <name type="scientific">Adineta steineri</name>
    <dbReference type="NCBI Taxonomy" id="433720"/>
    <lineage>
        <taxon>Eukaryota</taxon>
        <taxon>Metazoa</taxon>
        <taxon>Spiralia</taxon>
        <taxon>Gnathifera</taxon>
        <taxon>Rotifera</taxon>
        <taxon>Eurotatoria</taxon>
        <taxon>Bdelloidea</taxon>
        <taxon>Adinetida</taxon>
        <taxon>Adinetidae</taxon>
        <taxon>Adineta</taxon>
    </lineage>
</organism>
<comment type="caution">
    <text evidence="3">The sequence shown here is derived from an EMBL/GenBank/DDBJ whole genome shotgun (WGS) entry which is preliminary data.</text>
</comment>
<dbReference type="EMBL" id="CAJNOM010003470">
    <property type="protein sequence ID" value="CAF1645979.1"/>
    <property type="molecule type" value="Genomic_DNA"/>
</dbReference>
<keyword evidence="1" id="KW-1133">Transmembrane helix</keyword>
<evidence type="ECO:0000256" key="1">
    <source>
        <dbReference type="SAM" id="Phobius"/>
    </source>
</evidence>
<keyword evidence="4" id="KW-1185">Reference proteome</keyword>
<dbReference type="OrthoDB" id="10050240at2759"/>
<evidence type="ECO:0000313" key="4">
    <source>
        <dbReference type="Proteomes" id="UP000663832"/>
    </source>
</evidence>
<dbReference type="EMBL" id="CAJNOI010003125">
    <property type="protein sequence ID" value="CAF1506331.1"/>
    <property type="molecule type" value="Genomic_DNA"/>
</dbReference>
<reference evidence="3" key="1">
    <citation type="submission" date="2021-02" db="EMBL/GenBank/DDBJ databases">
        <authorList>
            <person name="Nowell W R."/>
        </authorList>
    </citation>
    <scope>NUCLEOTIDE SEQUENCE</scope>
</reference>
<accession>A0A816E6Q9</accession>
<proteinExistence type="predicted"/>
<protein>
    <submittedName>
        <fullName evidence="3">Uncharacterized protein</fullName>
    </submittedName>
</protein>
<feature type="transmembrane region" description="Helical" evidence="1">
    <location>
        <begin position="20"/>
        <end position="45"/>
    </location>
</feature>
<dbReference type="Proteomes" id="UP000663832">
    <property type="component" value="Unassembled WGS sequence"/>
</dbReference>
<feature type="non-terminal residue" evidence="3">
    <location>
        <position position="121"/>
    </location>
</feature>
<dbReference type="AlphaFoldDB" id="A0A816E6Q9"/>